<keyword evidence="2" id="KW-1185">Reference proteome</keyword>
<comment type="caution">
    <text evidence="1">The sequence shown here is derived from an EMBL/GenBank/DDBJ whole genome shotgun (WGS) entry which is preliminary data.</text>
</comment>
<dbReference type="Gene3D" id="3.30.450.40">
    <property type="match status" value="1"/>
</dbReference>
<name>A0A9X4L0M9_9BACL</name>
<dbReference type="InterPro" id="IPR029016">
    <property type="entry name" value="GAF-like_dom_sf"/>
</dbReference>
<evidence type="ECO:0000313" key="2">
    <source>
        <dbReference type="Proteomes" id="UP001153404"/>
    </source>
</evidence>
<accession>A0A9X4L0M9</accession>
<sequence length="153" mass="16450">MDEQSRRTAILDSLAMLRAAIGCDFGAVGLKEASSHLLRWPMASGHTNERIESIAEKPGRGLSASVLKIGRATTLSMNELVCSRQLQEYPLFLAENLRAAYAVPLGEGAAPSGVLLVGDRKKRIYRTEERLLVAAAADRITVLLAELSSASSL</sequence>
<evidence type="ECO:0008006" key="3">
    <source>
        <dbReference type="Google" id="ProtNLM"/>
    </source>
</evidence>
<evidence type="ECO:0000313" key="1">
    <source>
        <dbReference type="EMBL" id="MDG0814368.1"/>
    </source>
</evidence>
<dbReference type="Proteomes" id="UP001153404">
    <property type="component" value="Unassembled WGS sequence"/>
</dbReference>
<reference evidence="1" key="1">
    <citation type="submission" date="2022-10" db="EMBL/GenBank/DDBJ databases">
        <title>Comparative genomic analysis of Cohnella hashimotonis sp. nov., isolated from the International Space Station.</title>
        <authorList>
            <person name="Simpson A."/>
            <person name="Venkateswaran K."/>
        </authorList>
    </citation>
    <scope>NUCLEOTIDE SEQUENCE</scope>
    <source>
        <strain evidence="1">DSM 28161</strain>
    </source>
</reference>
<dbReference type="SUPFAM" id="SSF55781">
    <property type="entry name" value="GAF domain-like"/>
    <property type="match status" value="1"/>
</dbReference>
<dbReference type="AlphaFoldDB" id="A0A9X4L0M9"/>
<protein>
    <recommendedName>
        <fullName evidence="3">GAF domain-containing protein</fullName>
    </recommendedName>
</protein>
<organism evidence="1 2">
    <name type="scientific">Cohnella rhizosphaerae</name>
    <dbReference type="NCBI Taxonomy" id="1457232"/>
    <lineage>
        <taxon>Bacteria</taxon>
        <taxon>Bacillati</taxon>
        <taxon>Bacillota</taxon>
        <taxon>Bacilli</taxon>
        <taxon>Bacillales</taxon>
        <taxon>Paenibacillaceae</taxon>
        <taxon>Cohnella</taxon>
    </lineage>
</organism>
<proteinExistence type="predicted"/>
<dbReference type="EMBL" id="JAPDIA010000009">
    <property type="protein sequence ID" value="MDG0814368.1"/>
    <property type="molecule type" value="Genomic_DNA"/>
</dbReference>
<gene>
    <name evidence="1" type="ORF">OMP40_37625</name>
</gene>
<dbReference type="RefSeq" id="WP_277539256.1">
    <property type="nucleotide sequence ID" value="NZ_JAPDIA010000009.1"/>
</dbReference>